<name>Q6AFA7_LEIXX</name>
<dbReference type="AlphaFoldDB" id="Q6AFA7"/>
<keyword evidence="3" id="KW-1185">Reference proteome</keyword>
<dbReference type="Pfam" id="PF03993">
    <property type="entry name" value="DUF349"/>
    <property type="match status" value="3"/>
</dbReference>
<organism evidence="2 3">
    <name type="scientific">Leifsonia xyli subsp. xyli (strain CTCB07)</name>
    <dbReference type="NCBI Taxonomy" id="281090"/>
    <lineage>
        <taxon>Bacteria</taxon>
        <taxon>Bacillati</taxon>
        <taxon>Actinomycetota</taxon>
        <taxon>Actinomycetes</taxon>
        <taxon>Micrococcales</taxon>
        <taxon>Microbacteriaceae</taxon>
        <taxon>Leifsonia</taxon>
    </lineage>
</organism>
<keyword evidence="1" id="KW-0175">Coiled coil</keyword>
<dbReference type="InterPro" id="IPR007139">
    <property type="entry name" value="DUF349"/>
</dbReference>
<evidence type="ECO:0000256" key="1">
    <source>
        <dbReference type="SAM" id="Coils"/>
    </source>
</evidence>
<dbReference type="EMBL" id="AE016822">
    <property type="protein sequence ID" value="AAT88938.1"/>
    <property type="molecule type" value="Genomic_DNA"/>
</dbReference>
<dbReference type="Proteomes" id="UP000001306">
    <property type="component" value="Chromosome"/>
</dbReference>
<dbReference type="HOGENOM" id="CLU_024630_1_0_11"/>
<accession>Q6AFA7</accession>
<feature type="coiled-coil region" evidence="1">
    <location>
        <begin position="331"/>
        <end position="388"/>
    </location>
</feature>
<evidence type="ECO:0000313" key="3">
    <source>
        <dbReference type="Proteomes" id="UP000001306"/>
    </source>
</evidence>
<sequence>MRLLATSEQHPWGRVDESGTVYVREGDGERAVGQYPDGTPDEAIAYFERKYLDLAGQVGLLEQRARRGAPAADIAKSVSKLRAAIDGANAVGDLAALSTRLNALSGAVEELTEQQSAEAKAALEQAVADRTAIVEEAEALAAQDPAHTQWKQTTATLDALFARWQTHQHEGPRLPKGEANDLWKRFRSARSTIEHNRKAFFAELDNQHRDVRTRKNALIESAERLIPLGADGVPEYRRLLDQWKLAGRAGKKNDDALWARFKAAGDAIYSAKAEVDARDNEEYEANLQLKLTLLEEAEPLLNEKDRETAHAKLLAIQERWDAIGRVPREQVRNVEDRLRKVEASVRRLDEEHWQRNDPEKKARLEGLASQLNTAIAKLEQELDEAKASGDAGKMKAAQEALDARRIWLNALG</sequence>
<evidence type="ECO:0000313" key="2">
    <source>
        <dbReference type="EMBL" id="AAT88938.1"/>
    </source>
</evidence>
<protein>
    <submittedName>
        <fullName evidence="2">ATPase involved in DNA repair</fullName>
    </submittedName>
</protein>
<reference evidence="2 3" key="1">
    <citation type="journal article" date="2004" name="Mol. Plant Microbe Interact.">
        <title>The genome sequence of the Gram-positive sugarcane pathogen Leifsonia xyli subsp. xyli.</title>
        <authorList>
            <person name="Monteiro-Vitorello C.B."/>
            <person name="Camargo L.E.A."/>
            <person name="Van Sluys M.A."/>
            <person name="Kitajima J.P."/>
            <person name="Truffi D."/>
            <person name="do Amaral A.M."/>
            <person name="Harakava R."/>
            <person name="de Oliveira J.C.F."/>
            <person name="Wood D."/>
            <person name="de Oliveira M.C."/>
            <person name="Miyaki C.Y."/>
            <person name="Takita M.A."/>
            <person name="da Silva A.C.R."/>
            <person name="Furlan L.R."/>
            <person name="Carraro D.M."/>
            <person name="Camarotte G."/>
            <person name="Almeida N.F. Jr."/>
            <person name="Carrer H."/>
            <person name="Coutinho L.L."/>
            <person name="El-Dorry H.A."/>
            <person name="Ferro M.I.T."/>
            <person name="Gagliardi P.R."/>
            <person name="Giglioti E."/>
            <person name="Goldman M.H.S."/>
            <person name="Goldman G.H."/>
            <person name="Kimura E.T."/>
            <person name="Ferro E.S."/>
            <person name="Kuramae E.E."/>
            <person name="Lemos E.G.M."/>
            <person name="Lemos M.V.F."/>
            <person name="Mauro S.M.Z."/>
            <person name="Machado M.A."/>
            <person name="Marino C.L."/>
            <person name="Menck C.F."/>
            <person name="Nunes L.R."/>
            <person name="Oliveira R.C."/>
            <person name="Pereira G.G."/>
            <person name="Siqueira W."/>
            <person name="de Souza A.A."/>
            <person name="Tsai S.M."/>
            <person name="Zanca A.S."/>
            <person name="Simpson A.J.G."/>
            <person name="Brumbley S.M."/>
            <person name="Setubal J.C."/>
        </authorList>
    </citation>
    <scope>NUCLEOTIDE SEQUENCE [LARGE SCALE GENOMIC DNA]</scope>
    <source>
        <strain evidence="2 3">CTCB07</strain>
    </source>
</reference>
<dbReference type="STRING" id="281090.Lxx10850"/>
<dbReference type="KEGG" id="lxx:Lxx10850"/>
<gene>
    <name evidence="2" type="ordered locus">Lxx10850</name>
</gene>
<proteinExistence type="predicted"/>
<dbReference type="eggNOG" id="COG3266">
    <property type="taxonomic scope" value="Bacteria"/>
</dbReference>